<dbReference type="Proteomes" id="UP000094580">
    <property type="component" value="Unassembled WGS sequence"/>
</dbReference>
<proteinExistence type="predicted"/>
<accession>A0ABX2ZXM8</accession>
<comment type="caution">
    <text evidence="1">The sequence shown here is derived from an EMBL/GenBank/DDBJ whole genome shotgun (WGS) entry which is preliminary data.</text>
</comment>
<reference evidence="1 2" key="1">
    <citation type="submission" date="2016-07" db="EMBL/GenBank/DDBJ databases">
        <authorList>
            <person name="Townsley L."/>
            <person name="Shank E.A."/>
        </authorList>
    </citation>
    <scope>NUCLEOTIDE SEQUENCE [LARGE SCALE GENOMIC DNA]</scope>
    <source>
        <strain evidence="1 2">CH01</strain>
    </source>
</reference>
<name>A0ABX2ZXM8_9BACI</name>
<keyword evidence="2" id="KW-1185">Reference proteome</keyword>
<gene>
    <name evidence="1" type="ORF">BED47_03210</name>
</gene>
<sequence>MSSSIFLKKKKRSAVLLDKHHSIRLLKTNKKRIVNKRNNKIKGFEQLLVKELNEEMISTSNSTVNEISENVNTVVIEGLPVTFLLKLGKEFFSDLEAVKYYYNSKHEDFYKNRSLLEESLQSSINNASSEEQLKVSEFISNK</sequence>
<organism evidence="1 2">
    <name type="scientific">Gottfriedia luciferensis</name>
    <dbReference type="NCBI Taxonomy" id="178774"/>
    <lineage>
        <taxon>Bacteria</taxon>
        <taxon>Bacillati</taxon>
        <taxon>Bacillota</taxon>
        <taxon>Bacilli</taxon>
        <taxon>Bacillales</taxon>
        <taxon>Bacillaceae</taxon>
        <taxon>Gottfriedia</taxon>
    </lineage>
</organism>
<dbReference type="EMBL" id="MDKC01000002">
    <property type="protein sequence ID" value="ODG93312.1"/>
    <property type="molecule type" value="Genomic_DNA"/>
</dbReference>
<evidence type="ECO:0000313" key="2">
    <source>
        <dbReference type="Proteomes" id="UP000094580"/>
    </source>
</evidence>
<dbReference type="RefSeq" id="WP_069032388.1">
    <property type="nucleotide sequence ID" value="NZ_MDKC01000002.1"/>
</dbReference>
<protein>
    <submittedName>
        <fullName evidence="1">Uncharacterized protein</fullName>
    </submittedName>
</protein>
<evidence type="ECO:0000313" key="1">
    <source>
        <dbReference type="EMBL" id="ODG93312.1"/>
    </source>
</evidence>